<dbReference type="Pfam" id="PF03354">
    <property type="entry name" value="TerL_ATPase"/>
    <property type="match status" value="1"/>
</dbReference>
<keyword evidence="4" id="KW-1185">Reference proteome</keyword>
<organism evidence="3 4">
    <name type="scientific">Caloramator proteoclasticus DSM 10124</name>
    <dbReference type="NCBI Taxonomy" id="1121262"/>
    <lineage>
        <taxon>Bacteria</taxon>
        <taxon>Bacillati</taxon>
        <taxon>Bacillota</taxon>
        <taxon>Clostridia</taxon>
        <taxon>Eubacteriales</taxon>
        <taxon>Clostridiaceae</taxon>
        <taxon>Caloramator</taxon>
    </lineage>
</organism>
<reference evidence="4" key="1">
    <citation type="submission" date="2016-11" db="EMBL/GenBank/DDBJ databases">
        <authorList>
            <person name="Varghese N."/>
            <person name="Submissions S."/>
        </authorList>
    </citation>
    <scope>NUCLEOTIDE SEQUENCE [LARGE SCALE GENOMIC DNA]</scope>
    <source>
        <strain evidence="4">DSM 10124</strain>
    </source>
</reference>
<dbReference type="InterPro" id="IPR046462">
    <property type="entry name" value="TerL_nuclease"/>
</dbReference>
<dbReference type="RefSeq" id="WP_073249285.1">
    <property type="nucleotide sequence ID" value="NZ_FQVG01000039.1"/>
</dbReference>
<dbReference type="Gene3D" id="3.40.50.300">
    <property type="entry name" value="P-loop containing nucleotide triphosphate hydrolases"/>
    <property type="match status" value="1"/>
</dbReference>
<dbReference type="PANTHER" id="PTHR41287">
    <property type="match status" value="1"/>
</dbReference>
<evidence type="ECO:0000313" key="3">
    <source>
        <dbReference type="EMBL" id="SHF16556.1"/>
    </source>
</evidence>
<feature type="domain" description="Terminase large subunit-like ATPase" evidence="1">
    <location>
        <begin position="85"/>
        <end position="257"/>
    </location>
</feature>
<dbReference type="PANTHER" id="PTHR41287:SF1">
    <property type="entry name" value="PROTEIN YMFN"/>
    <property type="match status" value="1"/>
</dbReference>
<evidence type="ECO:0000259" key="1">
    <source>
        <dbReference type="Pfam" id="PF03354"/>
    </source>
</evidence>
<dbReference type="Pfam" id="PF20441">
    <property type="entry name" value="TerL_nuclease"/>
    <property type="match status" value="1"/>
</dbReference>
<dbReference type="Proteomes" id="UP000184423">
    <property type="component" value="Unassembled WGS sequence"/>
</dbReference>
<gene>
    <name evidence="3" type="ORF">SAMN02746091_01903</name>
</gene>
<dbReference type="InterPro" id="IPR005021">
    <property type="entry name" value="Terminase_largesu-like"/>
</dbReference>
<dbReference type="InterPro" id="IPR046461">
    <property type="entry name" value="TerL_ATPase"/>
</dbReference>
<accession>A0A1M4ZG50</accession>
<evidence type="ECO:0000313" key="4">
    <source>
        <dbReference type="Proteomes" id="UP000184423"/>
    </source>
</evidence>
<dbReference type="GO" id="GO:0004519">
    <property type="term" value="F:endonuclease activity"/>
    <property type="evidence" value="ECO:0007669"/>
    <property type="project" value="InterPro"/>
</dbReference>
<feature type="domain" description="Terminase large subunit-like endonuclease" evidence="2">
    <location>
        <begin position="278"/>
        <end position="552"/>
    </location>
</feature>
<proteinExistence type="predicted"/>
<dbReference type="EMBL" id="FQVG01000039">
    <property type="protein sequence ID" value="SHF16556.1"/>
    <property type="molecule type" value="Genomic_DNA"/>
</dbReference>
<dbReference type="AlphaFoldDB" id="A0A1M4ZG50"/>
<name>A0A1M4ZG50_9CLOT</name>
<evidence type="ECO:0000259" key="2">
    <source>
        <dbReference type="Pfam" id="PF20441"/>
    </source>
</evidence>
<sequence length="564" mass="64755">MSRKITYPFAYNPILEYWEQIITGKVVVSRKVYKVYEELARIISDANSEWEYNPKKANHAIEFIENYCKHSKGKMGGKPFIMELWQKALVAATFGIVHKIDGTRKYQEVLLIVARKNGKSTLAAAIGLYLMIADGEPGAEIYAAATKKDQAKIIWLEAKRMVKKSPSLSKRIKTLVAELTSEFNDSSFKPLGSDSDTLDGLNVHGALLDEIHAWNDKNLYDVIVDGTTAREQPLIFITTTAGTVRESVYDIKYDEAEKVINGYNDENGYKNERLLPIIYELDKREEWTDEKCWQKANPGLGTIKSIDQLRNKVNKAIANPLLVKNLLCKDFNIRETTSEAWLTFEQLNNPATYDLGRLKPKYGIGGADLSSTTDLTCATVIFMVRGDNTIYVMQMYWLPEDLLEQRVLEDKIPYDIWRNMGLLRTVPGNKVHYKYVTEWFLEVQNQYGIYIPWIGYDSWSATYWVEEMKSYFGEESMEPVIQGKKTLSGPMKNMGADLEAKRINYNNNPILKWCLSNTSIEIDKNLNIQPSKSQNQRRRIDGTASLLNAYVTLERHYEDYQNMI</sequence>
<protein>
    <submittedName>
        <fullName evidence="3">Phage terminase-like protein, large subunit, contains N-terminal HTH domain</fullName>
    </submittedName>
</protein>
<dbReference type="InterPro" id="IPR027417">
    <property type="entry name" value="P-loop_NTPase"/>
</dbReference>